<proteinExistence type="predicted"/>
<organism evidence="3 4">
    <name type="scientific">Plasmodium coatneyi</name>
    <dbReference type="NCBI Taxonomy" id="208452"/>
    <lineage>
        <taxon>Eukaryota</taxon>
        <taxon>Sar</taxon>
        <taxon>Alveolata</taxon>
        <taxon>Apicomplexa</taxon>
        <taxon>Aconoidasida</taxon>
        <taxon>Haemosporida</taxon>
        <taxon>Plasmodiidae</taxon>
        <taxon>Plasmodium</taxon>
    </lineage>
</organism>
<dbReference type="KEGG" id="pcot:PCOAH_00012570"/>
<dbReference type="Pfam" id="PF13489">
    <property type="entry name" value="Methyltransf_23"/>
    <property type="match status" value="1"/>
</dbReference>
<keyword evidence="4" id="KW-1185">Reference proteome</keyword>
<dbReference type="OrthoDB" id="406773at2759"/>
<dbReference type="CDD" id="cd02440">
    <property type="entry name" value="AdoMet_MTases"/>
    <property type="match status" value="1"/>
</dbReference>
<feature type="transmembrane region" description="Helical" evidence="1">
    <location>
        <begin position="485"/>
        <end position="503"/>
    </location>
</feature>
<feature type="transmembrane region" description="Helical" evidence="1">
    <location>
        <begin position="377"/>
        <end position="402"/>
    </location>
</feature>
<dbReference type="AlphaFoldDB" id="A0A1B1DVM2"/>
<name>A0A1B1DVM2_9APIC</name>
<protein>
    <submittedName>
        <fullName evidence="3">Uncharacterized protein</fullName>
    </submittedName>
</protein>
<keyword evidence="2" id="KW-0732">Signal</keyword>
<dbReference type="Gene3D" id="3.40.50.150">
    <property type="entry name" value="Vaccinia Virus protein VP39"/>
    <property type="match status" value="1"/>
</dbReference>
<evidence type="ECO:0000256" key="1">
    <source>
        <dbReference type="SAM" id="Phobius"/>
    </source>
</evidence>
<dbReference type="EMBL" id="CP016243">
    <property type="protein sequence ID" value="ANQ06689.1"/>
    <property type="molecule type" value="Genomic_DNA"/>
</dbReference>
<dbReference type="PANTHER" id="PTHR23252">
    <property type="entry name" value="INTIMAL THICKNESS RECEPTOR-RELATED"/>
    <property type="match status" value="1"/>
</dbReference>
<evidence type="ECO:0000256" key="2">
    <source>
        <dbReference type="SAM" id="SignalP"/>
    </source>
</evidence>
<feature type="transmembrane region" description="Helical" evidence="1">
    <location>
        <begin position="238"/>
        <end position="258"/>
    </location>
</feature>
<dbReference type="SUPFAM" id="SSF53335">
    <property type="entry name" value="S-adenosyl-L-methionine-dependent methyltransferases"/>
    <property type="match status" value="1"/>
</dbReference>
<accession>A0A1B1DVM2</accession>
<dbReference type="Proteomes" id="UP000092716">
    <property type="component" value="Chromosome 5"/>
</dbReference>
<dbReference type="InterPro" id="IPR047831">
    <property type="entry name" value="GPR180/TMEM145"/>
</dbReference>
<feature type="transmembrane region" description="Helical" evidence="1">
    <location>
        <begin position="198"/>
        <end position="217"/>
    </location>
</feature>
<reference evidence="4" key="1">
    <citation type="submission" date="2016-06" db="EMBL/GenBank/DDBJ databases">
        <title>First high quality genome sequence of Plasmodium coatneyi using continuous long reads from single molecule, real-time sequencing.</title>
        <authorList>
            <person name="Chien J.-T."/>
            <person name="Pakala S.B."/>
            <person name="Geraldo J.A."/>
            <person name="Lapp S.A."/>
            <person name="Barnwell J.W."/>
            <person name="Kissinger J.C."/>
            <person name="Galinski M.R."/>
            <person name="Humphrey J.C."/>
        </authorList>
    </citation>
    <scope>NUCLEOTIDE SEQUENCE [LARGE SCALE GENOMIC DNA]</scope>
    <source>
        <strain evidence="4">Hackeri</strain>
    </source>
</reference>
<sequence length="784" mass="90533">MTMPRGGFLKAVFFLLCAALWDGRLAPWEMWPHSCVPLLSVKGRTNVSRFYAAGKVIYGLKEDRDFSVYAQFCYSRSGRTKEKKGVLILTSSYIPNGKMLILKQTEQEINKYMNGKDGKTCADLEGKALFVHPFGSTPQGNLPNSYSLYEEHIGDHLKGTQLNFVLLACGRHVKNAYKIEFRNNTHFLRNHFSCEDQGLIEIHLLLVVILGVLSLAYKSKQESLRRAHSALKEGVHMAAIFFVLSNICYLIHIFFYAFNGTGFTSLKVLSQIGESIYDCFVVTIIFYIMCCTVDREKRREDTFRTSLSYGVLKFVYLLVEMQNQQELNLYASLHSGWGRAKHGAVTSHVVNVSTRSYPFTISCRFIHPHTHTYTYTNIHLCAVVALPFVVYRVIIAGADLLLHRSVSPKIYENYKRLLMEKTSREETFFISLHMFLLVHWGGVTHSGGLSTDKPSPQHCRYNLWILSIPAYYLLMSKASVHFTHLYVHFSNLLILIYLVHVISEKKYEVTESRHPYLDMEKEEPFNVAIFLHPRAKNMYYVKKYEHKLLSETLRFLGFTVKWGIHENGYWMTNLNYSFDYMLSNLVIKYFKEKKVKSVIDVGCGYGHYVNELNFHKIRAVGVDGNSKLVNLLKNEDIFPLDATNEYFVAEILNKVNDSNRKEHAKDRCLEANKVIKKAAEIGRSVLHFDYVLCLNVGEYIPKKKEEAFLKNLDRLNSRGIILSWDIPDTFNTGTINEKSEEEILDLFLNAYNYTYDEKSSAFFRKNCSNDALKNCIYIFEKRRG</sequence>
<dbReference type="GeneID" id="30907983"/>
<dbReference type="PANTHER" id="PTHR23252:SF24">
    <property type="entry name" value="TRANSMEMBRANE PROTEIN 145"/>
    <property type="match status" value="1"/>
</dbReference>
<gene>
    <name evidence="3" type="ORF">PCOAH_00012570</name>
</gene>
<keyword evidence="1" id="KW-1133">Transmembrane helix</keyword>
<feature type="chain" id="PRO_5008521261" evidence="2">
    <location>
        <begin position="20"/>
        <end position="784"/>
    </location>
</feature>
<dbReference type="RefSeq" id="XP_019913384.1">
    <property type="nucleotide sequence ID" value="XM_020058066.1"/>
</dbReference>
<feature type="transmembrane region" description="Helical" evidence="1">
    <location>
        <begin position="270"/>
        <end position="290"/>
    </location>
</feature>
<dbReference type="VEuPathDB" id="PlasmoDB:PCOAH_00012570"/>
<feature type="signal peptide" evidence="2">
    <location>
        <begin position="1"/>
        <end position="19"/>
    </location>
</feature>
<evidence type="ECO:0000313" key="3">
    <source>
        <dbReference type="EMBL" id="ANQ06689.1"/>
    </source>
</evidence>
<keyword evidence="1" id="KW-0812">Transmembrane</keyword>
<dbReference type="InterPro" id="IPR029063">
    <property type="entry name" value="SAM-dependent_MTases_sf"/>
</dbReference>
<evidence type="ECO:0000313" key="4">
    <source>
        <dbReference type="Proteomes" id="UP000092716"/>
    </source>
</evidence>
<keyword evidence="1" id="KW-0472">Membrane</keyword>